<evidence type="ECO:0000313" key="2">
    <source>
        <dbReference type="Proteomes" id="UP001489004"/>
    </source>
</evidence>
<comment type="caution">
    <text evidence="1">The sequence shown here is derived from an EMBL/GenBank/DDBJ whole genome shotgun (WGS) entry which is preliminary data.</text>
</comment>
<dbReference type="GO" id="GO:0000323">
    <property type="term" value="C:lytic vacuole"/>
    <property type="evidence" value="ECO:0007669"/>
    <property type="project" value="TreeGrafter"/>
</dbReference>
<dbReference type="AlphaFoldDB" id="A0AAW1Q432"/>
<dbReference type="PANTHER" id="PTHR15157">
    <property type="entry name" value="UV RADIATION RESISTANCE-ASSOCIATED GENE PROTEIN"/>
    <property type="match status" value="1"/>
</dbReference>
<dbReference type="InterPro" id="IPR036412">
    <property type="entry name" value="HAD-like_sf"/>
</dbReference>
<name>A0AAW1Q432_9CHLO</name>
<dbReference type="Proteomes" id="UP001489004">
    <property type="component" value="Unassembled WGS sequence"/>
</dbReference>
<dbReference type="Gene3D" id="3.40.50.1000">
    <property type="entry name" value="HAD superfamily/HAD-like"/>
    <property type="match status" value="1"/>
</dbReference>
<dbReference type="GO" id="GO:0000149">
    <property type="term" value="F:SNARE binding"/>
    <property type="evidence" value="ECO:0007669"/>
    <property type="project" value="TreeGrafter"/>
</dbReference>
<accession>A0AAW1Q432</accession>
<dbReference type="GO" id="GO:0005768">
    <property type="term" value="C:endosome"/>
    <property type="evidence" value="ECO:0007669"/>
    <property type="project" value="TreeGrafter"/>
</dbReference>
<gene>
    <name evidence="1" type="ORF">WJX72_006066</name>
</gene>
<reference evidence="1 2" key="1">
    <citation type="journal article" date="2024" name="Nat. Commun.">
        <title>Phylogenomics reveals the evolutionary origins of lichenization in chlorophyte algae.</title>
        <authorList>
            <person name="Puginier C."/>
            <person name="Libourel C."/>
            <person name="Otte J."/>
            <person name="Skaloud P."/>
            <person name="Haon M."/>
            <person name="Grisel S."/>
            <person name="Petersen M."/>
            <person name="Berrin J.G."/>
            <person name="Delaux P.M."/>
            <person name="Dal Grande F."/>
            <person name="Keller J."/>
        </authorList>
    </citation>
    <scope>NUCLEOTIDE SEQUENCE [LARGE SCALE GENOMIC DNA]</scope>
    <source>
        <strain evidence="1 2">SAG 2043</strain>
    </source>
</reference>
<dbReference type="EMBL" id="JALJOR010000006">
    <property type="protein sequence ID" value="KAK9815572.1"/>
    <property type="molecule type" value="Genomic_DNA"/>
</dbReference>
<dbReference type="GO" id="GO:0035493">
    <property type="term" value="P:SNARE complex assembly"/>
    <property type="evidence" value="ECO:0007669"/>
    <property type="project" value="TreeGrafter"/>
</dbReference>
<protein>
    <submittedName>
        <fullName evidence="1">Uncharacterized protein</fullName>
    </submittedName>
</protein>
<organism evidence="1 2">
    <name type="scientific">[Myrmecia] bisecta</name>
    <dbReference type="NCBI Taxonomy" id="41462"/>
    <lineage>
        <taxon>Eukaryota</taxon>
        <taxon>Viridiplantae</taxon>
        <taxon>Chlorophyta</taxon>
        <taxon>core chlorophytes</taxon>
        <taxon>Trebouxiophyceae</taxon>
        <taxon>Trebouxiales</taxon>
        <taxon>Trebouxiaceae</taxon>
        <taxon>Myrmecia</taxon>
    </lineage>
</organism>
<proteinExistence type="predicted"/>
<keyword evidence="2" id="KW-1185">Reference proteome</keyword>
<dbReference type="PANTHER" id="PTHR15157:SF25">
    <property type="entry name" value="OS07G0418000 PROTEIN"/>
    <property type="match status" value="1"/>
</dbReference>
<dbReference type="InterPro" id="IPR023214">
    <property type="entry name" value="HAD_sf"/>
</dbReference>
<evidence type="ECO:0000313" key="1">
    <source>
        <dbReference type="EMBL" id="KAK9815572.1"/>
    </source>
</evidence>
<dbReference type="SUPFAM" id="SSF56784">
    <property type="entry name" value="HAD-like"/>
    <property type="match status" value="1"/>
</dbReference>
<sequence length="266" mass="30370">MHKHVWALDFDGVVCDSVGESSLTAWKAAERLWPAVFTSQTAVQARPKVLEQMRVVRPVVETGYENIPQIRCLLEGIKVPDILSRWHTILEEHMAKWGLERQQMVALFGSTRDDWIAKDLAGWLAPNRIYPGVAEALQRALQQEEVYIVTTKQARFTEMLLHNMAEVLFPPERIFSQTESGAPKSVVLERLQAKHPSTTYHFVEDKLATLEKVCQVPQLANWKLYLVDWGYNTPEERKRAHSNSRIEVVDMDRFTALLDGAAYGAT</sequence>